<evidence type="ECO:0000313" key="3">
    <source>
        <dbReference type="Proteomes" id="UP000467841"/>
    </source>
</evidence>
<feature type="region of interest" description="Disordered" evidence="1">
    <location>
        <begin position="149"/>
        <end position="189"/>
    </location>
</feature>
<protein>
    <submittedName>
        <fullName evidence="2">Uncharacterized protein</fullName>
    </submittedName>
</protein>
<feature type="compositionally biased region" description="Basic and acidic residues" evidence="1">
    <location>
        <begin position="274"/>
        <end position="284"/>
    </location>
</feature>
<feature type="compositionally biased region" description="Acidic residues" evidence="1">
    <location>
        <begin position="175"/>
        <end position="185"/>
    </location>
</feature>
<evidence type="ECO:0000256" key="1">
    <source>
        <dbReference type="SAM" id="MobiDB-lite"/>
    </source>
</evidence>
<evidence type="ECO:0000313" key="2">
    <source>
        <dbReference type="EMBL" id="CAA7023306.1"/>
    </source>
</evidence>
<feature type="region of interest" description="Disordered" evidence="1">
    <location>
        <begin position="222"/>
        <end position="328"/>
    </location>
</feature>
<dbReference type="OrthoDB" id="684590at2759"/>
<feature type="compositionally biased region" description="Basic and acidic residues" evidence="1">
    <location>
        <begin position="159"/>
        <end position="170"/>
    </location>
</feature>
<feature type="compositionally biased region" description="Low complexity" evidence="1">
    <location>
        <begin position="53"/>
        <end position="64"/>
    </location>
</feature>
<feature type="compositionally biased region" description="Basic and acidic residues" evidence="1">
    <location>
        <begin position="39"/>
        <end position="49"/>
    </location>
</feature>
<comment type="caution">
    <text evidence="2">The sequence shown here is derived from an EMBL/GenBank/DDBJ whole genome shotgun (WGS) entry which is preliminary data.</text>
</comment>
<feature type="region of interest" description="Disordered" evidence="1">
    <location>
        <begin position="25"/>
        <end position="136"/>
    </location>
</feature>
<reference evidence="2" key="1">
    <citation type="submission" date="2020-01" db="EMBL/GenBank/DDBJ databases">
        <authorList>
            <person name="Mishra B."/>
        </authorList>
    </citation>
    <scope>NUCLEOTIDE SEQUENCE [LARGE SCALE GENOMIC DNA]</scope>
</reference>
<dbReference type="PANTHER" id="PTHR37258:SF1">
    <property type="entry name" value="FANTOM PROTEIN"/>
    <property type="match status" value="1"/>
</dbReference>
<proteinExistence type="predicted"/>
<organism evidence="2 3">
    <name type="scientific">Microthlaspi erraticum</name>
    <dbReference type="NCBI Taxonomy" id="1685480"/>
    <lineage>
        <taxon>Eukaryota</taxon>
        <taxon>Viridiplantae</taxon>
        <taxon>Streptophyta</taxon>
        <taxon>Embryophyta</taxon>
        <taxon>Tracheophyta</taxon>
        <taxon>Spermatophyta</taxon>
        <taxon>Magnoliopsida</taxon>
        <taxon>eudicotyledons</taxon>
        <taxon>Gunneridae</taxon>
        <taxon>Pentapetalae</taxon>
        <taxon>rosids</taxon>
        <taxon>malvids</taxon>
        <taxon>Brassicales</taxon>
        <taxon>Brassicaceae</taxon>
        <taxon>Coluteocarpeae</taxon>
        <taxon>Microthlaspi</taxon>
    </lineage>
</organism>
<name>A0A6D2IB32_9BRAS</name>
<keyword evidence="3" id="KW-1185">Reference proteome</keyword>
<feature type="compositionally biased region" description="Basic residues" evidence="1">
    <location>
        <begin position="222"/>
        <end position="251"/>
    </location>
</feature>
<dbReference type="AlphaFoldDB" id="A0A6D2IB32"/>
<accession>A0A6D2IB32</accession>
<dbReference type="PANTHER" id="PTHR37258">
    <property type="entry name" value="FANTOM PROTEIN"/>
    <property type="match status" value="1"/>
</dbReference>
<dbReference type="EMBL" id="CACVBM020000777">
    <property type="protein sequence ID" value="CAA7023306.1"/>
    <property type="molecule type" value="Genomic_DNA"/>
</dbReference>
<dbReference type="Proteomes" id="UP000467841">
    <property type="component" value="Unassembled WGS sequence"/>
</dbReference>
<sequence length="328" mass="36993">MLSSIIDDMPVASTWLDRLRVNRGVSTAEDEDAFGNPRSLDDFLRRNHQTEIPAGDPATSSASDSPPPAPIPSDPEFAESPSEPASGEWYGAMSDVLSRLFGGSSTTAGKKLPRKQSNPRHCSEETPAEFPLPRNQLIDRECLSGAREFTWGNSYNEKPAPETRERRRTVPEAADGVEDEEEEGEKDLVGFSRSEVTVIDTSFDNWKSEKLVFRRRNIWKVRDKKGKSRIASSKKKTIKDKKKKKKKNKKRKCDDDDDEDAPRRKKMKRSTSVPDDKSRSHSEEVHDEPESSNANRIPLRRLRSKPRKEGSFGLNTSNKNSEPEARGP</sequence>
<gene>
    <name evidence="2" type="ORF">MERR_LOCUS10541</name>
</gene>